<proteinExistence type="predicted"/>
<dbReference type="SUPFAM" id="SSF56954">
    <property type="entry name" value="Outer membrane efflux proteins (OEP)"/>
    <property type="match status" value="1"/>
</dbReference>
<dbReference type="SUPFAM" id="SSF51230">
    <property type="entry name" value="Single hybrid motif"/>
    <property type="match status" value="1"/>
</dbReference>
<dbReference type="PANTHER" id="PTHR32347:SF29">
    <property type="entry name" value="UPF0194 MEMBRANE PROTEIN YBHG"/>
    <property type="match status" value="1"/>
</dbReference>
<dbReference type="AlphaFoldDB" id="A0AAE9NGK7"/>
<sequence length="399" mass="43104">MHVTGRHAAIVAGLLAAAGFTAWLLIPASVPVETAAVTKGRFTATVDEDGKARVRERYAVAAPLAGRLSRIRFKVGDQVQVDDAVATITPSPAPLMDSRTRREVEERLGVAEANLERARAVVERAKAQSDQANTDLTRARTLVQQGAATTQALERAELAVRLADRDLRAAEFQNHAAEHEISQMRALLARYGNDGNGHPDSWNVVSPVAGVLLKVAQESETIVQPGTLLLDVGDASDLEIVADVLSTDAVEIRPGADVSIDHWGREEKLTGRVRRVEPAAFTKVSTLGVEEQRVNVLVDILSPAKQWARLGDGYRVDVQITVLARDEATIVPSGALFRRGEGWNVYVAKGGRAELRQIELLRRSGRFAAVASGLAPGEEVIVYPSDRVAPDVRIAPRSR</sequence>
<dbReference type="Gene3D" id="1.10.287.470">
    <property type="entry name" value="Helix hairpin bin"/>
    <property type="match status" value="1"/>
</dbReference>
<dbReference type="InterPro" id="IPR011053">
    <property type="entry name" value="Single_hybrid_motif"/>
</dbReference>
<comment type="subcellular location">
    <subcellularLocation>
        <location evidence="1">Cell envelope</location>
    </subcellularLocation>
</comment>
<dbReference type="PANTHER" id="PTHR32347">
    <property type="entry name" value="EFFLUX SYSTEM COMPONENT YKNX-RELATED"/>
    <property type="match status" value="1"/>
</dbReference>
<protein>
    <submittedName>
        <fullName evidence="5">Efflux transporter periplasmic adaptor subunit</fullName>
    </submittedName>
</protein>
<dbReference type="Gene3D" id="2.40.50.100">
    <property type="match status" value="1"/>
</dbReference>
<dbReference type="Gene3D" id="2.40.30.170">
    <property type="match status" value="1"/>
</dbReference>
<reference evidence="5" key="1">
    <citation type="submission" date="2018-04" db="EMBL/GenBank/DDBJ databases">
        <title>Genomes of Endosymbiotic and Endophytic Bradyrhizobium Publication status.</title>
        <authorList>
            <person name="Guha S."/>
            <person name="Jorrin B."/>
            <person name="Sarkar M."/>
            <person name="Poole P.S."/>
            <person name="DasGupta M."/>
        </authorList>
    </citation>
    <scope>NUCLEOTIDE SEQUENCE</scope>
    <source>
        <strain evidence="5">WBOS16</strain>
    </source>
</reference>
<name>A0AAE9NGK7_9BRAD</name>
<accession>A0AAE9NGK7</accession>
<dbReference type="Gene3D" id="2.40.420.20">
    <property type="match status" value="1"/>
</dbReference>
<evidence type="ECO:0000313" key="5">
    <source>
        <dbReference type="EMBL" id="UUO69574.1"/>
    </source>
</evidence>
<gene>
    <name evidence="5" type="ORF">DCM83_10340</name>
</gene>
<dbReference type="InterPro" id="IPR050465">
    <property type="entry name" value="UPF0194_transport"/>
</dbReference>
<evidence type="ECO:0000256" key="1">
    <source>
        <dbReference type="ARBA" id="ARBA00004196"/>
    </source>
</evidence>
<feature type="domain" description="Multidrug resistance protein MdtA-like C-terminal permuted SH3" evidence="4">
    <location>
        <begin position="328"/>
        <end position="382"/>
    </location>
</feature>
<dbReference type="InterPro" id="IPR058627">
    <property type="entry name" value="MdtA-like_C"/>
</dbReference>
<evidence type="ECO:0000256" key="3">
    <source>
        <dbReference type="SAM" id="Coils"/>
    </source>
</evidence>
<feature type="coiled-coil region" evidence="3">
    <location>
        <begin position="101"/>
        <end position="173"/>
    </location>
</feature>
<dbReference type="Pfam" id="PF25967">
    <property type="entry name" value="RND-MFP_C"/>
    <property type="match status" value="1"/>
</dbReference>
<evidence type="ECO:0000259" key="4">
    <source>
        <dbReference type="Pfam" id="PF25967"/>
    </source>
</evidence>
<evidence type="ECO:0000256" key="2">
    <source>
        <dbReference type="ARBA" id="ARBA00023054"/>
    </source>
</evidence>
<dbReference type="Proteomes" id="UP001058872">
    <property type="component" value="Chromosome"/>
</dbReference>
<organism evidence="5 6">
    <name type="scientific">Bradyrhizobium betae</name>
    <dbReference type="NCBI Taxonomy" id="244734"/>
    <lineage>
        <taxon>Bacteria</taxon>
        <taxon>Pseudomonadati</taxon>
        <taxon>Pseudomonadota</taxon>
        <taxon>Alphaproteobacteria</taxon>
        <taxon>Hyphomicrobiales</taxon>
        <taxon>Nitrobacteraceae</taxon>
        <taxon>Bradyrhizobium</taxon>
    </lineage>
</organism>
<dbReference type="GO" id="GO:0030313">
    <property type="term" value="C:cell envelope"/>
    <property type="evidence" value="ECO:0007669"/>
    <property type="project" value="UniProtKB-SubCell"/>
</dbReference>
<evidence type="ECO:0000313" key="6">
    <source>
        <dbReference type="Proteomes" id="UP001058872"/>
    </source>
</evidence>
<keyword evidence="2 3" id="KW-0175">Coiled coil</keyword>
<dbReference type="EMBL" id="CP028989">
    <property type="protein sequence ID" value="UUO69574.1"/>
    <property type="molecule type" value="Genomic_DNA"/>
</dbReference>